<dbReference type="GO" id="GO:0005737">
    <property type="term" value="C:cytoplasm"/>
    <property type="evidence" value="ECO:0007669"/>
    <property type="project" value="UniProtKB-ARBA"/>
</dbReference>
<dbReference type="GO" id="GO:0016556">
    <property type="term" value="P:mRNA modification"/>
    <property type="evidence" value="ECO:0007669"/>
    <property type="project" value="UniProtKB-ARBA"/>
</dbReference>
<comment type="similarity">
    <text evidence="2">Belongs to the PPR family. PCMP-E subfamily.</text>
</comment>
<feature type="repeat" description="PPR" evidence="3">
    <location>
        <begin position="369"/>
        <end position="399"/>
    </location>
</feature>
<feature type="repeat" description="PPR" evidence="3">
    <location>
        <begin position="265"/>
        <end position="299"/>
    </location>
</feature>
<dbReference type="PROSITE" id="PS51375">
    <property type="entry name" value="PPR"/>
    <property type="match status" value="4"/>
</dbReference>
<feature type="repeat" description="PPR" evidence="3">
    <location>
        <begin position="400"/>
        <end position="434"/>
    </location>
</feature>
<dbReference type="GO" id="GO:0003723">
    <property type="term" value="F:RNA binding"/>
    <property type="evidence" value="ECO:0007669"/>
    <property type="project" value="InterPro"/>
</dbReference>
<evidence type="ECO:0000313" key="6">
    <source>
        <dbReference type="Proteomes" id="UP000306102"/>
    </source>
</evidence>
<evidence type="ECO:0000313" key="5">
    <source>
        <dbReference type="EMBL" id="THG13175.1"/>
    </source>
</evidence>
<dbReference type="Pfam" id="PF20431">
    <property type="entry name" value="E_motif"/>
    <property type="match status" value="1"/>
</dbReference>
<evidence type="ECO:0000256" key="1">
    <source>
        <dbReference type="ARBA" id="ARBA00022737"/>
    </source>
</evidence>
<dbReference type="Proteomes" id="UP000306102">
    <property type="component" value="Unassembled WGS sequence"/>
</dbReference>
<gene>
    <name evidence="5" type="ORF">TEA_028726</name>
</gene>
<evidence type="ECO:0008006" key="7">
    <source>
        <dbReference type="Google" id="ProtNLM"/>
    </source>
</evidence>
<dbReference type="AlphaFoldDB" id="A0A4S4EC44"/>
<dbReference type="PANTHER" id="PTHR47926:SF497">
    <property type="entry name" value="TETRATRICOPEPTIDE-LIKE HELICAL DOMAIN SUPERFAMILY"/>
    <property type="match status" value="1"/>
</dbReference>
<dbReference type="InterPro" id="IPR046960">
    <property type="entry name" value="PPR_At4g14850-like_plant"/>
</dbReference>
<name>A0A4S4EC44_CAMSN</name>
<evidence type="ECO:0000256" key="3">
    <source>
        <dbReference type="PROSITE-ProRule" id="PRU00708"/>
    </source>
</evidence>
<evidence type="ECO:0000256" key="2">
    <source>
        <dbReference type="ARBA" id="ARBA00061659"/>
    </source>
</evidence>
<dbReference type="Gene3D" id="1.25.40.10">
    <property type="entry name" value="Tetratricopeptide repeat domain"/>
    <property type="match status" value="3"/>
</dbReference>
<dbReference type="FunFam" id="1.25.40.10:FF:000277">
    <property type="entry name" value="Pentatricopeptide repeat-containing protein, mitochondrial"/>
    <property type="match status" value="1"/>
</dbReference>
<organism evidence="5 6">
    <name type="scientific">Camellia sinensis var. sinensis</name>
    <name type="common">China tea</name>
    <dbReference type="NCBI Taxonomy" id="542762"/>
    <lineage>
        <taxon>Eukaryota</taxon>
        <taxon>Viridiplantae</taxon>
        <taxon>Streptophyta</taxon>
        <taxon>Embryophyta</taxon>
        <taxon>Tracheophyta</taxon>
        <taxon>Spermatophyta</taxon>
        <taxon>Magnoliopsida</taxon>
        <taxon>eudicotyledons</taxon>
        <taxon>Gunneridae</taxon>
        <taxon>Pentapetalae</taxon>
        <taxon>asterids</taxon>
        <taxon>Ericales</taxon>
        <taxon>Theaceae</taxon>
        <taxon>Camellia</taxon>
    </lineage>
</organism>
<proteinExistence type="inferred from homology"/>
<keyword evidence="1" id="KW-0677">Repeat</keyword>
<feature type="repeat" description="PPR" evidence="3">
    <location>
        <begin position="435"/>
        <end position="470"/>
    </location>
</feature>
<dbReference type="NCBIfam" id="TIGR00756">
    <property type="entry name" value="PPR"/>
    <property type="match status" value="3"/>
</dbReference>
<dbReference type="Pfam" id="PF13041">
    <property type="entry name" value="PPR_2"/>
    <property type="match status" value="1"/>
</dbReference>
<dbReference type="SUPFAM" id="SSF48452">
    <property type="entry name" value="TPR-like"/>
    <property type="match status" value="1"/>
</dbReference>
<feature type="compositionally biased region" description="Basic and acidic residues" evidence="4">
    <location>
        <begin position="17"/>
        <end position="31"/>
    </location>
</feature>
<evidence type="ECO:0000256" key="4">
    <source>
        <dbReference type="SAM" id="MobiDB-lite"/>
    </source>
</evidence>
<keyword evidence="6" id="KW-1185">Reference proteome</keyword>
<feature type="region of interest" description="Disordered" evidence="4">
    <location>
        <begin position="1"/>
        <end position="31"/>
    </location>
</feature>
<dbReference type="PANTHER" id="PTHR47926">
    <property type="entry name" value="PENTATRICOPEPTIDE REPEAT-CONTAINING PROTEIN"/>
    <property type="match status" value="1"/>
</dbReference>
<accession>A0A4S4EC44</accession>
<dbReference type="EMBL" id="SDRB02006053">
    <property type="protein sequence ID" value="THG13175.1"/>
    <property type="molecule type" value="Genomic_DNA"/>
</dbReference>
<reference evidence="5 6" key="1">
    <citation type="journal article" date="2018" name="Proc. Natl. Acad. Sci. U.S.A.">
        <title>Draft genome sequence of Camellia sinensis var. sinensis provides insights into the evolution of the tea genome and tea quality.</title>
        <authorList>
            <person name="Wei C."/>
            <person name="Yang H."/>
            <person name="Wang S."/>
            <person name="Zhao J."/>
            <person name="Liu C."/>
            <person name="Gao L."/>
            <person name="Xia E."/>
            <person name="Lu Y."/>
            <person name="Tai Y."/>
            <person name="She G."/>
            <person name="Sun J."/>
            <person name="Cao H."/>
            <person name="Tong W."/>
            <person name="Gao Q."/>
            <person name="Li Y."/>
            <person name="Deng W."/>
            <person name="Jiang X."/>
            <person name="Wang W."/>
            <person name="Chen Q."/>
            <person name="Zhang S."/>
            <person name="Li H."/>
            <person name="Wu J."/>
            <person name="Wang P."/>
            <person name="Li P."/>
            <person name="Shi C."/>
            <person name="Zheng F."/>
            <person name="Jian J."/>
            <person name="Huang B."/>
            <person name="Shan D."/>
            <person name="Shi M."/>
            <person name="Fang C."/>
            <person name="Yue Y."/>
            <person name="Li F."/>
            <person name="Li D."/>
            <person name="Wei S."/>
            <person name="Han B."/>
            <person name="Jiang C."/>
            <person name="Yin Y."/>
            <person name="Xia T."/>
            <person name="Zhang Z."/>
            <person name="Bennetzen J.L."/>
            <person name="Zhao S."/>
            <person name="Wan X."/>
        </authorList>
    </citation>
    <scope>NUCLEOTIDE SEQUENCE [LARGE SCALE GENOMIC DNA]</scope>
    <source>
        <strain evidence="6">cv. Shuchazao</strain>
        <tissue evidence="5">Leaf</tissue>
    </source>
</reference>
<dbReference type="InterPro" id="IPR011990">
    <property type="entry name" value="TPR-like_helical_dom_sf"/>
</dbReference>
<dbReference type="Pfam" id="PF01535">
    <property type="entry name" value="PPR"/>
    <property type="match status" value="4"/>
</dbReference>
<dbReference type="FunFam" id="1.25.40.10:FF:000348">
    <property type="entry name" value="Pentatricopeptide repeat-containing protein chloroplastic"/>
    <property type="match status" value="1"/>
</dbReference>
<dbReference type="InterPro" id="IPR002885">
    <property type="entry name" value="PPR_rpt"/>
</dbReference>
<sequence length="707" mass="79133">MSSRKKPAVPGSSEPALMKERDVPPASEWRKSPYFGRKDPFWRAATSTTSLLSPKAAPLCLTEDTDSGHEALISPSSVLLVYTCLFINLIRRQTMNHKSLGHVLHKSCQSLLKLKQIHGQSIILGIYNHHQHFTCKLLNSYLKLGQPLLAHTVFSHIQNPDVVSLTCLISIYLHLQLPTNAFSVFSHLVLSGLKPDGFSMVAALSACGRMGDLNSGKIVHAMAFRFEFWGGSEPPILGNALIDMYSRNKRIQSAQTVFEAMEIKDVASWTSLLSGYVKCNDLEHARHLFDIMPHRNVISWTAMIVGYVNGDSPIRALELFREMMRADGEEDYPTAVTIVAVLSGCADIGAFDLGMSIHGYVNKTNLIVDVVVNNALVDLYSKSGSLDLAVKIFDETRRKDVFSWTTMISGLALHGKGREALEVFTKMLELGLTPNEVTFLSVLSACSHAGFVVEGKRLFKRLIECYGLKPKIEHYGCMVDLLGRAGLLEEAAEFIERMPINPDAVIWRSLLSACLGRGNLKLAEMAGKKIVELEPDDDGVYILLWNIYCSENRWEDALKTRKMMRDLKIKKRPGCSWIEVNGVVHEFLAEDTVHHVYQEIYILLDASIPDYGFTKYVSSIEQMSKFLSFLFQLPSKAATLLFCTPRGEIVLNSTVHPPLWNILLVYFDLWTFMQIDGWARESVSCKEKIDDMWSQGGLVMVAGISLE</sequence>
<protein>
    <recommendedName>
        <fullName evidence="7">Pentatricopeptide repeat-containing protein</fullName>
    </recommendedName>
</protein>
<comment type="caution">
    <text evidence="5">The sequence shown here is derived from an EMBL/GenBank/DDBJ whole genome shotgun (WGS) entry which is preliminary data.</text>
</comment>
<dbReference type="InterPro" id="IPR046848">
    <property type="entry name" value="E_motif"/>
</dbReference>